<dbReference type="AlphaFoldDB" id="A0AAV2LGP9"/>
<organism evidence="1 2">
    <name type="scientific">Knipowitschia caucasica</name>
    <name type="common">Caucasian dwarf goby</name>
    <name type="synonym">Pomatoschistus caucasicus</name>
    <dbReference type="NCBI Taxonomy" id="637954"/>
    <lineage>
        <taxon>Eukaryota</taxon>
        <taxon>Metazoa</taxon>
        <taxon>Chordata</taxon>
        <taxon>Craniata</taxon>
        <taxon>Vertebrata</taxon>
        <taxon>Euteleostomi</taxon>
        <taxon>Actinopterygii</taxon>
        <taxon>Neopterygii</taxon>
        <taxon>Teleostei</taxon>
        <taxon>Neoteleostei</taxon>
        <taxon>Acanthomorphata</taxon>
        <taxon>Gobiaria</taxon>
        <taxon>Gobiiformes</taxon>
        <taxon>Gobioidei</taxon>
        <taxon>Gobiidae</taxon>
        <taxon>Gobiinae</taxon>
        <taxon>Knipowitschia</taxon>
    </lineage>
</organism>
<protein>
    <submittedName>
        <fullName evidence="1">Uncharacterized protein</fullName>
    </submittedName>
</protein>
<evidence type="ECO:0000313" key="1">
    <source>
        <dbReference type="EMBL" id="CAL1599599.1"/>
    </source>
</evidence>
<proteinExistence type="predicted"/>
<reference evidence="1 2" key="1">
    <citation type="submission" date="2024-04" db="EMBL/GenBank/DDBJ databases">
        <authorList>
            <person name="Waldvogel A.-M."/>
            <person name="Schoenle A."/>
        </authorList>
    </citation>
    <scope>NUCLEOTIDE SEQUENCE [LARGE SCALE GENOMIC DNA]</scope>
</reference>
<sequence length="170" mass="19327">MLASSVCELSTKPQTDCDLDSIIKSVRVRAPVAPNPQKPTEIQRNLLFCPETSPHHRSAAARELNRSFRRESRTLFGRKSHIQEQELVSQVRFPRWADATRPVVVCARLELGFRSHLASKSTEEMEKRCRNPRLCLDRSFTRIKGTAAYVRPFSERASVLVRAGRGRDPG</sequence>
<gene>
    <name evidence="1" type="ORF">KC01_LOCUS27843</name>
</gene>
<name>A0AAV2LGP9_KNICA</name>
<dbReference type="EMBL" id="OZ035845">
    <property type="protein sequence ID" value="CAL1599599.1"/>
    <property type="molecule type" value="Genomic_DNA"/>
</dbReference>
<evidence type="ECO:0000313" key="2">
    <source>
        <dbReference type="Proteomes" id="UP001497482"/>
    </source>
</evidence>
<accession>A0AAV2LGP9</accession>
<dbReference type="Proteomes" id="UP001497482">
    <property type="component" value="Chromosome 23"/>
</dbReference>
<keyword evidence="2" id="KW-1185">Reference proteome</keyword>